<dbReference type="STRING" id="694429.Pyrfu_1763"/>
<reference evidence="2 3" key="1">
    <citation type="journal article" date="2011" name="Stand. Genomic Sci.">
        <title>Complete genome sequence of the hyperthermophilic chemolithoautotroph Pyrolobus fumarii type strain (1A).</title>
        <authorList>
            <person name="Anderson I."/>
            <person name="Goker M."/>
            <person name="Nolan M."/>
            <person name="Lucas S."/>
            <person name="Hammon N."/>
            <person name="Deshpande S."/>
            <person name="Cheng J.F."/>
            <person name="Tapia R."/>
            <person name="Han C."/>
            <person name="Goodwin L."/>
            <person name="Pitluck S."/>
            <person name="Huntemann M."/>
            <person name="Liolios K."/>
            <person name="Ivanova N."/>
            <person name="Pagani I."/>
            <person name="Mavromatis K."/>
            <person name="Ovchinikova G."/>
            <person name="Pati A."/>
            <person name="Chen A."/>
            <person name="Palaniappan K."/>
            <person name="Land M."/>
            <person name="Hauser L."/>
            <person name="Brambilla E.M."/>
            <person name="Huber H."/>
            <person name="Yasawong M."/>
            <person name="Rohde M."/>
            <person name="Spring S."/>
            <person name="Abt B."/>
            <person name="Sikorski J."/>
            <person name="Wirth R."/>
            <person name="Detter J.C."/>
            <person name="Woyke T."/>
            <person name="Bristow J."/>
            <person name="Eisen J.A."/>
            <person name="Markowitz V."/>
            <person name="Hugenholtz P."/>
            <person name="Kyrpides N.C."/>
            <person name="Klenk H.P."/>
            <person name="Lapidus A."/>
        </authorList>
    </citation>
    <scope>NUCLEOTIDE SEQUENCE [LARGE SCALE GENOMIC DNA]</scope>
    <source>
        <strain evidence="3">DSM 11204 / 1A</strain>
    </source>
</reference>
<dbReference type="CDD" id="cd09854">
    <property type="entry name" value="PIN_VapC-like"/>
    <property type="match status" value="1"/>
</dbReference>
<gene>
    <name evidence="2" type="ordered locus">Pyrfu_1763</name>
</gene>
<dbReference type="AlphaFoldDB" id="G0ECP7"/>
<evidence type="ECO:0000259" key="1">
    <source>
        <dbReference type="Pfam" id="PF01850"/>
    </source>
</evidence>
<name>G0ECP7_PYRF1</name>
<dbReference type="Pfam" id="PF01850">
    <property type="entry name" value="PIN"/>
    <property type="match status" value="1"/>
</dbReference>
<dbReference type="HOGENOM" id="CLU_1912324_0_0_2"/>
<feature type="domain" description="PIN" evidence="1">
    <location>
        <begin position="9"/>
        <end position="128"/>
    </location>
</feature>
<dbReference type="GeneID" id="11138952"/>
<dbReference type="InterPro" id="IPR002716">
    <property type="entry name" value="PIN_dom"/>
</dbReference>
<dbReference type="KEGG" id="pfm:Pyrfu_1763"/>
<dbReference type="InParanoid" id="G0ECP7"/>
<protein>
    <recommendedName>
        <fullName evidence="1">PIN domain-containing protein</fullName>
    </recommendedName>
</protein>
<organism evidence="2 3">
    <name type="scientific">Pyrolobus fumarii (strain DSM 11204 / 1A)</name>
    <dbReference type="NCBI Taxonomy" id="694429"/>
    <lineage>
        <taxon>Archaea</taxon>
        <taxon>Thermoproteota</taxon>
        <taxon>Thermoprotei</taxon>
        <taxon>Desulfurococcales</taxon>
        <taxon>Pyrodictiaceae</taxon>
        <taxon>Pyrolobus</taxon>
    </lineage>
</organism>
<sequence length="136" mass="15616">MQRRQRIEIVDTVYLIAYLNPDDRLHEHALTVIENMPSWRRVSQAALIELDLLMKSRGFTLEERMDTWSLLATLIPREHVEPLLPSDFALATVLVHDRKLDYFDALIAAQCINRGGKPLTTDMEIIKVVEEYLGGG</sequence>
<accession>G0ECP7</accession>
<dbReference type="eggNOG" id="arCOG02219">
    <property type="taxonomic scope" value="Archaea"/>
</dbReference>
<dbReference type="Proteomes" id="UP000001037">
    <property type="component" value="Chromosome"/>
</dbReference>
<dbReference type="RefSeq" id="WP_014027294.1">
    <property type="nucleotide sequence ID" value="NC_015931.1"/>
</dbReference>
<keyword evidence="3" id="KW-1185">Reference proteome</keyword>
<dbReference type="SUPFAM" id="SSF88723">
    <property type="entry name" value="PIN domain-like"/>
    <property type="match status" value="1"/>
</dbReference>
<dbReference type="InterPro" id="IPR029060">
    <property type="entry name" value="PIN-like_dom_sf"/>
</dbReference>
<dbReference type="Gene3D" id="3.40.50.1010">
    <property type="entry name" value="5'-nuclease"/>
    <property type="match status" value="1"/>
</dbReference>
<evidence type="ECO:0000313" key="3">
    <source>
        <dbReference type="Proteomes" id="UP000001037"/>
    </source>
</evidence>
<evidence type="ECO:0000313" key="2">
    <source>
        <dbReference type="EMBL" id="AEM39617.1"/>
    </source>
</evidence>
<dbReference type="EMBL" id="CP002838">
    <property type="protein sequence ID" value="AEM39617.1"/>
    <property type="molecule type" value="Genomic_DNA"/>
</dbReference>
<proteinExistence type="predicted"/>